<comment type="similarity">
    <text evidence="3">Belongs to the ARPC5 family.</text>
</comment>
<feature type="compositionally biased region" description="Pro residues" evidence="23">
    <location>
        <begin position="216"/>
        <end position="230"/>
    </location>
</feature>
<dbReference type="Pfam" id="PF04699">
    <property type="entry name" value="P16-Arc"/>
    <property type="match status" value="1"/>
</dbReference>
<evidence type="ECO:0000259" key="26">
    <source>
        <dbReference type="Pfam" id="PF00690"/>
    </source>
</evidence>
<keyword evidence="14" id="KW-1278">Translocase</keyword>
<feature type="transmembrane region" description="Helical" evidence="22">
    <location>
        <begin position="1165"/>
        <end position="1185"/>
    </location>
</feature>
<dbReference type="GO" id="GO:0005885">
    <property type="term" value="C:Arp2/3 protein complex"/>
    <property type="evidence" value="ECO:0007669"/>
    <property type="project" value="InterPro"/>
</dbReference>
<dbReference type="InterPro" id="IPR006789">
    <property type="entry name" value="ARPC5"/>
</dbReference>
<evidence type="ECO:0000259" key="25">
    <source>
        <dbReference type="Pfam" id="PF00689"/>
    </source>
</evidence>
<dbReference type="InterPro" id="IPR004014">
    <property type="entry name" value="ATPase_P-typ_cation-transptr_N"/>
</dbReference>
<keyword evidence="17 22" id="KW-0472">Membrane</keyword>
<gene>
    <name evidence="27" type="ORF">NUU61_003198</name>
</gene>
<evidence type="ECO:0000256" key="3">
    <source>
        <dbReference type="ARBA" id="ARBA00006084"/>
    </source>
</evidence>
<dbReference type="InterPro" id="IPR059000">
    <property type="entry name" value="ATPase_P-type_domA"/>
</dbReference>
<evidence type="ECO:0000259" key="24">
    <source>
        <dbReference type="Pfam" id="PF00122"/>
    </source>
</evidence>
<evidence type="ECO:0000256" key="2">
    <source>
        <dbReference type="ARBA" id="ARBA00004245"/>
    </source>
</evidence>
<keyword evidence="5" id="KW-0963">Cytoplasm</keyword>
<dbReference type="Pfam" id="PF13246">
    <property type="entry name" value="Cation_ATPase"/>
    <property type="match status" value="1"/>
</dbReference>
<feature type="domain" description="Cation-transporting P-type ATPase N-terminal" evidence="26">
    <location>
        <begin position="240"/>
        <end position="283"/>
    </location>
</feature>
<feature type="transmembrane region" description="Helical" evidence="22">
    <location>
        <begin position="1139"/>
        <end position="1158"/>
    </location>
</feature>
<evidence type="ECO:0000256" key="9">
    <source>
        <dbReference type="ARBA" id="ARBA00022723"/>
    </source>
</evidence>
<feature type="compositionally biased region" description="Polar residues" evidence="23">
    <location>
        <begin position="1"/>
        <end position="15"/>
    </location>
</feature>
<reference evidence="27" key="1">
    <citation type="submission" date="2022-11" db="EMBL/GenBank/DDBJ databases">
        <authorList>
            <person name="Petersen C."/>
        </authorList>
    </citation>
    <scope>NUCLEOTIDE SEQUENCE</scope>
    <source>
        <strain evidence="27">IBT 34128</strain>
    </source>
</reference>
<evidence type="ECO:0000256" key="10">
    <source>
        <dbReference type="ARBA" id="ARBA00022741"/>
    </source>
</evidence>
<feature type="compositionally biased region" description="Low complexity" evidence="23">
    <location>
        <begin position="1509"/>
        <end position="1519"/>
    </location>
</feature>
<dbReference type="GO" id="GO:0005524">
    <property type="term" value="F:ATP binding"/>
    <property type="evidence" value="ECO:0007669"/>
    <property type="project" value="UniProtKB-KW"/>
</dbReference>
<evidence type="ECO:0000256" key="21">
    <source>
        <dbReference type="ARBA" id="ARBA00059328"/>
    </source>
</evidence>
<dbReference type="Gene3D" id="3.40.50.1000">
    <property type="entry name" value="HAD superfamily/HAD-like"/>
    <property type="match status" value="1"/>
</dbReference>
<feature type="domain" description="Cation-transporting P-type ATPase C-terminal" evidence="25">
    <location>
        <begin position="981"/>
        <end position="1160"/>
    </location>
</feature>
<comment type="similarity">
    <text evidence="19 22">Belongs to the cation transport ATPase (P-type) (TC 3.A.3) family.</text>
</comment>
<comment type="subcellular location">
    <subcellularLocation>
        <location evidence="2">Cytoplasm</location>
        <location evidence="2">Cytoskeleton</location>
    </subcellularLocation>
    <subcellularLocation>
        <location evidence="22">Membrane</location>
        <topology evidence="22">Multi-pass membrane protein</topology>
    </subcellularLocation>
    <subcellularLocation>
        <location evidence="1">Vacuole membrane</location>
        <topology evidence="1">Multi-pass membrane protein</topology>
    </subcellularLocation>
</comment>
<evidence type="ECO:0000313" key="28">
    <source>
        <dbReference type="Proteomes" id="UP001141434"/>
    </source>
</evidence>
<dbReference type="SFLD" id="SFLDS00003">
    <property type="entry name" value="Haloacid_Dehalogenase"/>
    <property type="match status" value="1"/>
</dbReference>
<keyword evidence="15 22" id="KW-1133">Transmembrane helix</keyword>
<organism evidence="27 28">
    <name type="scientific">Penicillium alfredii</name>
    <dbReference type="NCBI Taxonomy" id="1506179"/>
    <lineage>
        <taxon>Eukaryota</taxon>
        <taxon>Fungi</taxon>
        <taxon>Dikarya</taxon>
        <taxon>Ascomycota</taxon>
        <taxon>Pezizomycotina</taxon>
        <taxon>Eurotiomycetes</taxon>
        <taxon>Eurotiomycetidae</taxon>
        <taxon>Eurotiales</taxon>
        <taxon>Aspergillaceae</taxon>
        <taxon>Penicillium</taxon>
    </lineage>
</organism>
<feature type="transmembrane region" description="Helical" evidence="22">
    <location>
        <begin position="987"/>
        <end position="1004"/>
    </location>
</feature>
<dbReference type="GO" id="GO:0016887">
    <property type="term" value="F:ATP hydrolysis activity"/>
    <property type="evidence" value="ECO:0007669"/>
    <property type="project" value="InterPro"/>
</dbReference>
<dbReference type="FunFam" id="1.20.1110.10:FF:000039">
    <property type="entry name" value="Calcium-transporting ATPase"/>
    <property type="match status" value="1"/>
</dbReference>
<dbReference type="InterPro" id="IPR008250">
    <property type="entry name" value="ATPase_P-typ_transduc_dom_A_sf"/>
</dbReference>
<dbReference type="InterPro" id="IPR036412">
    <property type="entry name" value="HAD-like_sf"/>
</dbReference>
<evidence type="ECO:0000256" key="12">
    <source>
        <dbReference type="ARBA" id="ARBA00022840"/>
    </source>
</evidence>
<evidence type="ECO:0000256" key="1">
    <source>
        <dbReference type="ARBA" id="ARBA00004128"/>
    </source>
</evidence>
<keyword evidence="12 22" id="KW-0067">ATP-binding</keyword>
<evidence type="ECO:0000256" key="6">
    <source>
        <dbReference type="ARBA" id="ARBA00022554"/>
    </source>
</evidence>
<dbReference type="GO" id="GO:0034314">
    <property type="term" value="P:Arp2/3 complex-mediated actin nucleation"/>
    <property type="evidence" value="ECO:0007669"/>
    <property type="project" value="InterPro"/>
</dbReference>
<dbReference type="Proteomes" id="UP001141434">
    <property type="component" value="Unassembled WGS sequence"/>
</dbReference>
<evidence type="ECO:0000256" key="15">
    <source>
        <dbReference type="ARBA" id="ARBA00022989"/>
    </source>
</evidence>
<feature type="domain" description="P-type ATPase A" evidence="24">
    <location>
        <begin position="337"/>
        <end position="452"/>
    </location>
</feature>
<dbReference type="OrthoDB" id="3352408at2759"/>
<dbReference type="CDD" id="cd02081">
    <property type="entry name" value="P-type_ATPase_Ca_PMCA-like"/>
    <property type="match status" value="1"/>
</dbReference>
<dbReference type="GO" id="GO:0005388">
    <property type="term" value="F:P-type calcium transporter activity"/>
    <property type="evidence" value="ECO:0007669"/>
    <property type="project" value="UniProtKB-EC"/>
</dbReference>
<dbReference type="InterPro" id="IPR006408">
    <property type="entry name" value="P-type_ATPase_IIB"/>
</dbReference>
<dbReference type="Pfam" id="PF00690">
    <property type="entry name" value="Cation_ATPase_N"/>
    <property type="match status" value="1"/>
</dbReference>
<keyword evidence="6" id="KW-0926">Vacuole</keyword>
<dbReference type="SUPFAM" id="SSF81653">
    <property type="entry name" value="Calcium ATPase, transduction domain A"/>
    <property type="match status" value="1"/>
</dbReference>
<evidence type="ECO:0000313" key="27">
    <source>
        <dbReference type="EMBL" id="KAJ5105851.1"/>
    </source>
</evidence>
<dbReference type="FunFam" id="2.70.150.10:FF:000028">
    <property type="entry name" value="Calcium-transporting ATPase"/>
    <property type="match status" value="1"/>
</dbReference>
<dbReference type="SUPFAM" id="SSF69103">
    <property type="entry name" value="Arp2/3 complex 16 kDa subunit ARPC5"/>
    <property type="match status" value="1"/>
</dbReference>
<feature type="transmembrane region" description="Helical" evidence="22">
    <location>
        <begin position="1024"/>
        <end position="1049"/>
    </location>
</feature>
<dbReference type="FunFam" id="3.40.50.1000:FF:000018">
    <property type="entry name" value="Calcium-transporting ATPase"/>
    <property type="match status" value="1"/>
</dbReference>
<feature type="compositionally biased region" description="Polar residues" evidence="23">
    <location>
        <begin position="93"/>
        <end position="109"/>
    </location>
</feature>
<dbReference type="EMBL" id="JAPMSZ010000004">
    <property type="protein sequence ID" value="KAJ5105851.1"/>
    <property type="molecule type" value="Genomic_DNA"/>
</dbReference>
<evidence type="ECO:0000256" key="5">
    <source>
        <dbReference type="ARBA" id="ARBA00022490"/>
    </source>
</evidence>
<feature type="compositionally biased region" description="Low complexity" evidence="23">
    <location>
        <begin position="1264"/>
        <end position="1274"/>
    </location>
</feature>
<proteinExistence type="inferred from homology"/>
<dbReference type="PANTHER" id="PTHR24093:SF423">
    <property type="entry name" value="CALCIUM-TRANSPORTING ATPASE"/>
    <property type="match status" value="1"/>
</dbReference>
<dbReference type="PRINTS" id="PR00119">
    <property type="entry name" value="CATATPASE"/>
</dbReference>
<keyword evidence="18" id="KW-0206">Cytoskeleton</keyword>
<feature type="transmembrane region" description="Helical" evidence="22">
    <location>
        <begin position="471"/>
        <end position="493"/>
    </location>
</feature>
<feature type="region of interest" description="Disordered" evidence="23">
    <location>
        <begin position="1509"/>
        <end position="1528"/>
    </location>
</feature>
<comment type="caution">
    <text evidence="27">The sequence shown here is derived from an EMBL/GenBank/DDBJ whole genome shotgun (WGS) entry which is preliminary data.</text>
</comment>
<dbReference type="Gene3D" id="1.25.40.190">
    <property type="entry name" value="Actin-related protein 2/3 complex subunit 5"/>
    <property type="match status" value="1"/>
</dbReference>
<evidence type="ECO:0000256" key="22">
    <source>
        <dbReference type="RuleBase" id="RU361146"/>
    </source>
</evidence>
<feature type="transmembrane region" description="Helical" evidence="22">
    <location>
        <begin position="1069"/>
        <end position="1086"/>
    </location>
</feature>
<evidence type="ECO:0000256" key="13">
    <source>
        <dbReference type="ARBA" id="ARBA00022842"/>
    </source>
</evidence>
<dbReference type="SFLD" id="SFLDF00027">
    <property type="entry name" value="p-type_atpase"/>
    <property type="match status" value="1"/>
</dbReference>
<dbReference type="InterPro" id="IPR006068">
    <property type="entry name" value="ATPase_P-typ_cation-transptr_C"/>
</dbReference>
<keyword evidence="9" id="KW-0479">Metal-binding</keyword>
<dbReference type="SUPFAM" id="SSF81665">
    <property type="entry name" value="Calcium ATPase, transmembrane domain M"/>
    <property type="match status" value="1"/>
</dbReference>
<keyword evidence="8 22" id="KW-0812">Transmembrane</keyword>
<dbReference type="Pfam" id="PF00122">
    <property type="entry name" value="E1-E2_ATPase"/>
    <property type="match status" value="1"/>
</dbReference>
<feature type="compositionally biased region" description="Low complexity" evidence="23">
    <location>
        <begin position="31"/>
        <end position="43"/>
    </location>
</feature>
<dbReference type="NCBIfam" id="TIGR01494">
    <property type="entry name" value="ATPase_P-type"/>
    <property type="match status" value="2"/>
</dbReference>
<dbReference type="SFLD" id="SFLDG00002">
    <property type="entry name" value="C1.7:_P-type_atpase_like"/>
    <property type="match status" value="1"/>
</dbReference>
<keyword evidence="11 22" id="KW-0106">Calcium</keyword>
<dbReference type="GO" id="GO:0006874">
    <property type="term" value="P:intracellular calcium ion homeostasis"/>
    <property type="evidence" value="ECO:0007669"/>
    <property type="project" value="TreeGrafter"/>
</dbReference>
<comment type="catalytic activity">
    <reaction evidence="20 22">
        <text>Ca(2+)(in) + ATP + H2O = Ca(2+)(out) + ADP + phosphate + H(+)</text>
        <dbReference type="Rhea" id="RHEA:18105"/>
        <dbReference type="ChEBI" id="CHEBI:15377"/>
        <dbReference type="ChEBI" id="CHEBI:15378"/>
        <dbReference type="ChEBI" id="CHEBI:29108"/>
        <dbReference type="ChEBI" id="CHEBI:30616"/>
        <dbReference type="ChEBI" id="CHEBI:43474"/>
        <dbReference type="ChEBI" id="CHEBI:456216"/>
        <dbReference type="EC" id="7.2.2.10"/>
    </reaction>
</comment>
<feature type="compositionally biased region" description="Polar residues" evidence="23">
    <location>
        <begin position="44"/>
        <end position="58"/>
    </location>
</feature>
<dbReference type="InterPro" id="IPR023214">
    <property type="entry name" value="HAD_sf"/>
</dbReference>
<sequence>MASSQQTDSADQGSLLSPGGIAGSSGRERSLSVASAAASSSYSGPTDPNHSPTSSLSPDATWHRDPARLSVQHASHRLSQSIDGDTLRPRSDSFASTAATTVHSRTNSHVEQAPVTKMVYDDVSLSDALTPDPRNETDFQVLDNRFAFSPGQLNKMQNPKSLAAFHALGGLQGLERGLRTDLNAGLSVDEGPLQGTVDFQEVTPAVDTKYSSTSKPPLPTPPESSIPPPNTISNGDGSPFEDRIRVFSQNRLPARKSTGFLKLLWIAYNDKIIILLTIAAIVSLSLGIYESVDGGTGVDWVEGVAICVAILIVTIVTAANDWQKERQFAKLNKRNDDREVKVVRSGKSTMVSIYDIMVGDVLHLEPGDSIPADGLLITGHGVKCDESSATGESDQMKKTQGHEVWHHIVDGSATKKLDPFLISGSKVLEGVGTYLVTSVGRYSTYGRIMLSLQTANDPTPLQVKLGRLADWIGYLGSAAAIILFFVLLFRFVAELPNHPDMPSAAKGKEFVDILIVAVTVIVVAIPEGLPLAVTLALAFATTRMVKENNLVRVLRACETMGNATVVCSDKTGTLTQNKMTVVAGTWGSARSFGQSSDSDGPGNSESISELFQQCSAAVRDLIVKSVALNSTAFQEEKEGHKEFVGSKTEVALLQLAQDYLGMDLVSERGSAEIKQLIPFDSSRKCMGIVYRNPGAGYRLLVKGAAELMVDACTTRIMDIDLSNDRLATQQLSEKERQHILETIDRYAQGSLRTIGMVYKDFATWPPTEAQKLEDDSSAAEFDDIFRDMTWVGVVGIQDPLRPEVPPAIRKCHSAGVQVKMVTGDNIATATAIASSCGIKTADGLVMEGPKFRQLADEDMDKVIPRLQVLARSSPEDKRILVERLKILGETVAVTGDGTNDGPALRTADVGFSMGIAGTEVAKEASSIILLDDNFRSIVTAISWGRAVNDAVAKFLQFQITVNITAVVLTFVSSVYSSEGSSVLNAVQLLWVNLIMDTFAALALATDAPTEKILDRKPVPKRASLFTLTMWKMILGQAVYQLAVTFMLYFAGDKLLGSHLATNDPTLRQTQLATIVFNTFVWMQIFNEFNNRRLDNRFNIFEGMFRNYWFLGINAIMVGGQVMIVYVGGKAFGVTRLSGLQWGVCLICAVACLPWAVVLRMIPDRHFGVVFNAVVGGLAFVLRPLLKGFQVCGRGLKALFEPVTRFTRRILSSRGSKEDDNDDSPIRRSEDDAFLKRGQDEEAPSSHAVHASKTPERPTTPPPVAATSPTSPALPRRTASPHGYLPSPLDPSDFVFFFQDSAFSLIFPHPRTVEYLSAHPPQSPLPAHCINNSEQITPNSQLAPEPILDKGAFDWIINPNNSLEPFQLFDSAVPPHATAHTLPTMSQLNYRTINIDLLDPESSSNFPMETLLPGTLPQPETSSDAANVATQVRQLLRGGDPEGALRHALDTAPLGGDDRAREVHLATVVEVLQGIRQGEMTRILEGVCGGNSGAERADCLMKYLYKGMSSPAPSSGAQSPRKSVSPQNTGFSQIQARNLGEGGGGQQMSVLLNWHEKLVEVTGTGSIVRVMTDRRTV</sequence>
<dbReference type="InterPro" id="IPR018303">
    <property type="entry name" value="ATPase_P-typ_P_site"/>
</dbReference>
<name>A0A9W9FSW2_9EURO</name>
<evidence type="ECO:0000256" key="14">
    <source>
        <dbReference type="ARBA" id="ARBA00022967"/>
    </source>
</evidence>
<dbReference type="InterPro" id="IPR023299">
    <property type="entry name" value="ATPase_P-typ_cyto_dom_N"/>
</dbReference>
<evidence type="ECO:0000256" key="18">
    <source>
        <dbReference type="ARBA" id="ARBA00023212"/>
    </source>
</evidence>
<accession>A0A9W9FSW2</accession>
<feature type="region of interest" description="Disordered" evidence="23">
    <location>
        <begin position="1236"/>
        <end position="1284"/>
    </location>
</feature>
<dbReference type="GO" id="GO:0005774">
    <property type="term" value="C:vacuolar membrane"/>
    <property type="evidence" value="ECO:0007669"/>
    <property type="project" value="UniProtKB-SubCell"/>
</dbReference>
<feature type="region of interest" description="Disordered" evidence="23">
    <location>
        <begin position="1"/>
        <end position="109"/>
    </location>
</feature>
<evidence type="ECO:0000256" key="23">
    <source>
        <dbReference type="SAM" id="MobiDB-lite"/>
    </source>
</evidence>
<dbReference type="PROSITE" id="PS00154">
    <property type="entry name" value="ATPASE_E1_E2"/>
    <property type="match status" value="1"/>
</dbReference>
<dbReference type="GO" id="GO:0005886">
    <property type="term" value="C:plasma membrane"/>
    <property type="evidence" value="ECO:0007669"/>
    <property type="project" value="TreeGrafter"/>
</dbReference>
<dbReference type="InterPro" id="IPR044492">
    <property type="entry name" value="P_typ_ATPase_HD_dom"/>
</dbReference>
<keyword evidence="28" id="KW-1185">Reference proteome</keyword>
<keyword evidence="7 22" id="KW-0109">Calcium transport</keyword>
<dbReference type="InterPro" id="IPR036743">
    <property type="entry name" value="ARPC5_sf"/>
</dbReference>
<protein>
    <recommendedName>
        <fullName evidence="22">Calcium-transporting ATPase</fullName>
        <ecNumber evidence="22">7.2.2.10</ecNumber>
    </recommendedName>
</protein>
<evidence type="ECO:0000256" key="7">
    <source>
        <dbReference type="ARBA" id="ARBA00022568"/>
    </source>
</evidence>
<dbReference type="GO" id="GO:0030833">
    <property type="term" value="P:regulation of actin filament polymerization"/>
    <property type="evidence" value="ECO:0007669"/>
    <property type="project" value="InterPro"/>
</dbReference>
<dbReference type="GeneID" id="81392948"/>
<dbReference type="RefSeq" id="XP_056514847.1">
    <property type="nucleotide sequence ID" value="XM_056653780.1"/>
</dbReference>
<dbReference type="Gene3D" id="3.40.1110.10">
    <property type="entry name" value="Calcium-transporting ATPase, cytoplasmic domain N"/>
    <property type="match status" value="1"/>
</dbReference>
<dbReference type="InterPro" id="IPR001757">
    <property type="entry name" value="P_typ_ATPase"/>
</dbReference>
<evidence type="ECO:0000256" key="8">
    <source>
        <dbReference type="ARBA" id="ARBA00022692"/>
    </source>
</evidence>
<dbReference type="SUPFAM" id="SSF56784">
    <property type="entry name" value="HAD-like"/>
    <property type="match status" value="1"/>
</dbReference>
<feature type="transmembrane region" description="Helical" evidence="22">
    <location>
        <begin position="1107"/>
        <end position="1127"/>
    </location>
</feature>
<dbReference type="EC" id="7.2.2.10" evidence="22"/>
<keyword evidence="10 22" id="KW-0547">Nucleotide-binding</keyword>
<feature type="transmembrane region" description="Helical" evidence="22">
    <location>
        <begin position="954"/>
        <end position="975"/>
    </location>
</feature>
<feature type="transmembrane region" description="Helical" evidence="22">
    <location>
        <begin position="513"/>
        <end position="540"/>
    </location>
</feature>
<dbReference type="GO" id="GO:0046872">
    <property type="term" value="F:metal ion binding"/>
    <property type="evidence" value="ECO:0007669"/>
    <property type="project" value="UniProtKB-KW"/>
</dbReference>
<comment type="function">
    <text evidence="22">Catalyzes the hydrolysis of ATP coupled with the transport of calcium.</text>
</comment>
<dbReference type="SUPFAM" id="SSF81660">
    <property type="entry name" value="Metal cation-transporting ATPase, ATP-binding domain N"/>
    <property type="match status" value="1"/>
</dbReference>
<keyword evidence="13" id="KW-0460">Magnesium</keyword>
<evidence type="ECO:0000256" key="20">
    <source>
        <dbReference type="ARBA" id="ARBA00048694"/>
    </source>
</evidence>
<dbReference type="Gene3D" id="1.20.1110.10">
    <property type="entry name" value="Calcium-transporting ATPase, transmembrane domain"/>
    <property type="match status" value="1"/>
</dbReference>
<evidence type="ECO:0000256" key="19">
    <source>
        <dbReference type="ARBA" id="ARBA00038148"/>
    </source>
</evidence>
<dbReference type="Gene3D" id="2.70.150.10">
    <property type="entry name" value="Calcium-transporting ATPase, cytoplasmic transduction domain A"/>
    <property type="match status" value="1"/>
</dbReference>
<dbReference type="NCBIfam" id="TIGR01517">
    <property type="entry name" value="ATPase-IIB_Ca"/>
    <property type="match status" value="1"/>
</dbReference>
<comment type="function">
    <text evidence="21">This magnesium-dependent enzyme catalyzes the hydrolysis of ATP coupled with the transport of calcium. Transports the calcium to the vacuole and participates in the control of the cytosolic free calcium.</text>
</comment>
<evidence type="ECO:0000256" key="16">
    <source>
        <dbReference type="ARBA" id="ARBA00023065"/>
    </source>
</evidence>
<feature type="transmembrane region" description="Helical" evidence="22">
    <location>
        <begin position="301"/>
        <end position="320"/>
    </location>
</feature>
<feature type="region of interest" description="Disordered" evidence="23">
    <location>
        <begin position="208"/>
        <end position="238"/>
    </location>
</feature>
<evidence type="ECO:0000256" key="17">
    <source>
        <dbReference type="ARBA" id="ARBA00023136"/>
    </source>
</evidence>
<evidence type="ECO:0000256" key="11">
    <source>
        <dbReference type="ARBA" id="ARBA00022837"/>
    </source>
</evidence>
<dbReference type="PANTHER" id="PTHR24093">
    <property type="entry name" value="CATION TRANSPORTING ATPASE"/>
    <property type="match status" value="1"/>
</dbReference>
<keyword evidence="4 22" id="KW-0813">Transport</keyword>
<dbReference type="Pfam" id="PF00689">
    <property type="entry name" value="Cation_ATPase_C"/>
    <property type="match status" value="1"/>
</dbReference>
<dbReference type="FunFam" id="3.40.1110.10:FF:000031">
    <property type="entry name" value="Calcium-transporting ATPase"/>
    <property type="match status" value="1"/>
</dbReference>
<reference evidence="27" key="2">
    <citation type="journal article" date="2023" name="IMA Fungus">
        <title>Comparative genomic study of the Penicillium genus elucidates a diverse pangenome and 15 lateral gene transfer events.</title>
        <authorList>
            <person name="Petersen C."/>
            <person name="Sorensen T."/>
            <person name="Nielsen M.R."/>
            <person name="Sondergaard T.E."/>
            <person name="Sorensen J.L."/>
            <person name="Fitzpatrick D.A."/>
            <person name="Frisvad J.C."/>
            <person name="Nielsen K.L."/>
        </authorList>
    </citation>
    <scope>NUCLEOTIDE SEQUENCE</scope>
    <source>
        <strain evidence="27">IBT 34128</strain>
    </source>
</reference>
<keyword evidence="16 22" id="KW-0406">Ion transport</keyword>
<evidence type="ECO:0000256" key="4">
    <source>
        <dbReference type="ARBA" id="ARBA00022448"/>
    </source>
</evidence>
<dbReference type="InterPro" id="IPR023298">
    <property type="entry name" value="ATPase_P-typ_TM_dom_sf"/>
</dbReference>